<dbReference type="EMBL" id="LVJZ01000003">
    <property type="protein sequence ID" value="ODB97731.1"/>
    <property type="molecule type" value="Genomic_DNA"/>
</dbReference>
<proteinExistence type="predicted"/>
<dbReference type="Proteomes" id="UP000094849">
    <property type="component" value="Unassembled WGS sequence"/>
</dbReference>
<dbReference type="PANTHER" id="PTHR35271:SF1">
    <property type="entry name" value="ABC TRANSPORTER, SUBSTRATE-BINDING LIPOPROTEIN"/>
    <property type="match status" value="1"/>
</dbReference>
<evidence type="ECO:0000313" key="2">
    <source>
        <dbReference type="Proteomes" id="UP000094849"/>
    </source>
</evidence>
<protein>
    <recommendedName>
        <fullName evidence="3">ABC transporter substrate-binding protein</fullName>
    </recommendedName>
</protein>
<dbReference type="STRING" id="1818881.A3196_13755"/>
<dbReference type="AlphaFoldDB" id="A0A1E2UST9"/>
<gene>
    <name evidence="1" type="ORF">A3196_13755</name>
</gene>
<name>A0A1E2UST9_9GAMM</name>
<organism evidence="1 2">
    <name type="scientific">Candidatus Thiodiazotropha endoloripes</name>
    <dbReference type="NCBI Taxonomy" id="1818881"/>
    <lineage>
        <taxon>Bacteria</taxon>
        <taxon>Pseudomonadati</taxon>
        <taxon>Pseudomonadota</taxon>
        <taxon>Gammaproteobacteria</taxon>
        <taxon>Chromatiales</taxon>
        <taxon>Sedimenticolaceae</taxon>
        <taxon>Candidatus Thiodiazotropha</taxon>
    </lineage>
</organism>
<accession>A0A1E2UST9</accession>
<evidence type="ECO:0008006" key="3">
    <source>
        <dbReference type="Google" id="ProtNLM"/>
    </source>
</evidence>
<dbReference type="InterPro" id="IPR007487">
    <property type="entry name" value="ABC_transpt-TYRBP-like"/>
</dbReference>
<dbReference type="RefSeq" id="WP_069024603.1">
    <property type="nucleotide sequence ID" value="NZ_LVJZ01000003.1"/>
</dbReference>
<reference evidence="1 2" key="1">
    <citation type="submission" date="2016-03" db="EMBL/GenBank/DDBJ databases">
        <title>Chemosynthetic sulphur-oxidizing symbionts of marine invertebrate animals are capable of nitrogen fixation.</title>
        <authorList>
            <person name="Petersen J.M."/>
            <person name="Kemper A."/>
            <person name="Gruber-Vodicka H."/>
            <person name="Cardini U."/>
            <person name="Geest Mvander."/>
            <person name="Kleiner M."/>
            <person name="Bulgheresi S."/>
            <person name="Fussmann M."/>
            <person name="Herbold C."/>
            <person name="Seah B.K.B."/>
            <person name="Antony C.Paul."/>
            <person name="Liu D."/>
            <person name="Belitz A."/>
            <person name="Weber M."/>
        </authorList>
    </citation>
    <scope>NUCLEOTIDE SEQUENCE [LARGE SCALE GENOMIC DNA]</scope>
    <source>
        <strain evidence="1">G_D</strain>
    </source>
</reference>
<keyword evidence="2" id="KW-1185">Reference proteome</keyword>
<sequence>MSYLLVSRRWRWIVALLIYSVMSGSQAVDVLLISSYHKTDACGQPQYEAALDALEQGGLSGLTTKAYYLDARIRSREEMLETVGQIKQEIRGDRPKLVFTFDDTAFALLYEDVLAQPETKMVFSGLNRDLSYYDSRADFIEDRTPVANITGIFEYLFMREQFSILEAILNRPVKRVAILYSTDTVGQILKDQILDELKGTPYAQRIALFPAEDVPAMQQKAREINDDPDIDAYIPVTMSVPDPADGKRKTMDQLAPLLTKSIRKIDLTLNSSFTEYGFFGGVSIDFYQMGFQTGYLATRLLKGGAIEGAQIENARRSIIAINRHRMGELGISLSPDLRSIVDKWVD</sequence>
<dbReference type="Gene3D" id="3.40.50.2300">
    <property type="match status" value="2"/>
</dbReference>
<evidence type="ECO:0000313" key="1">
    <source>
        <dbReference type="EMBL" id="ODB97731.1"/>
    </source>
</evidence>
<comment type="caution">
    <text evidence="1">The sequence shown here is derived from an EMBL/GenBank/DDBJ whole genome shotgun (WGS) entry which is preliminary data.</text>
</comment>
<dbReference type="PANTHER" id="PTHR35271">
    <property type="entry name" value="ABC TRANSPORTER, SUBSTRATE-BINDING LIPOPROTEIN-RELATED"/>
    <property type="match status" value="1"/>
</dbReference>